<evidence type="ECO:0000256" key="1">
    <source>
        <dbReference type="SAM" id="Phobius"/>
    </source>
</evidence>
<keyword evidence="1" id="KW-1133">Transmembrane helix</keyword>
<accession>A0A1E5LBL9</accession>
<dbReference type="PANTHER" id="PTHR36443">
    <property type="entry name" value="BSR5223 PROTEIN"/>
    <property type="match status" value="1"/>
</dbReference>
<comment type="caution">
    <text evidence="2">The sequence shown here is derived from an EMBL/GenBank/DDBJ whole genome shotgun (WGS) entry which is preliminary data.</text>
</comment>
<name>A0A1E5LBL9_9BACI</name>
<proteinExistence type="predicted"/>
<feature type="transmembrane region" description="Helical" evidence="1">
    <location>
        <begin position="36"/>
        <end position="59"/>
    </location>
</feature>
<dbReference type="InterPro" id="IPR021320">
    <property type="entry name" value="DUF2905"/>
</dbReference>
<gene>
    <name evidence="2" type="ORF">BFG57_05050</name>
</gene>
<evidence type="ECO:0000313" key="2">
    <source>
        <dbReference type="EMBL" id="OEH91484.1"/>
    </source>
</evidence>
<dbReference type="PANTHER" id="PTHR36443:SF1">
    <property type="entry name" value="BSR5223 PROTEIN"/>
    <property type="match status" value="1"/>
</dbReference>
<dbReference type="Proteomes" id="UP000095209">
    <property type="component" value="Unassembled WGS sequence"/>
</dbReference>
<dbReference type="Pfam" id="PF11146">
    <property type="entry name" value="DUF2905"/>
    <property type="match status" value="1"/>
</dbReference>
<dbReference type="STRING" id="1305675.BFG57_05050"/>
<dbReference type="AlphaFoldDB" id="A0A1E5LBL9"/>
<protein>
    <recommendedName>
        <fullName evidence="4">DUF2905 domain-containing protein</fullName>
    </recommendedName>
</protein>
<evidence type="ECO:0008006" key="4">
    <source>
        <dbReference type="Google" id="ProtNLM"/>
    </source>
</evidence>
<dbReference type="EMBL" id="MJEH01000061">
    <property type="protein sequence ID" value="OEH91484.1"/>
    <property type="molecule type" value="Genomic_DNA"/>
</dbReference>
<organism evidence="2 3">
    <name type="scientific">Bacillus solimangrovi</name>
    <dbReference type="NCBI Taxonomy" id="1305675"/>
    <lineage>
        <taxon>Bacteria</taxon>
        <taxon>Bacillati</taxon>
        <taxon>Bacillota</taxon>
        <taxon>Bacilli</taxon>
        <taxon>Bacillales</taxon>
        <taxon>Bacillaceae</taxon>
        <taxon>Bacillus</taxon>
    </lineage>
</organism>
<reference evidence="2 3" key="1">
    <citation type="submission" date="2016-08" db="EMBL/GenBank/DDBJ databases">
        <title>Genome of Bacillus solimangrovi GH2-4.</title>
        <authorList>
            <person name="Lim S."/>
            <person name="Kim B.-C."/>
        </authorList>
    </citation>
    <scope>NUCLEOTIDE SEQUENCE [LARGE SCALE GENOMIC DNA]</scope>
    <source>
        <strain evidence="2 3">GH2-4</strain>
    </source>
</reference>
<evidence type="ECO:0000313" key="3">
    <source>
        <dbReference type="Proteomes" id="UP000095209"/>
    </source>
</evidence>
<keyword evidence="3" id="KW-1185">Reference proteome</keyword>
<keyword evidence="1" id="KW-0472">Membrane</keyword>
<dbReference type="RefSeq" id="WP_069718492.1">
    <property type="nucleotide sequence ID" value="NZ_MJEH01000061.1"/>
</dbReference>
<keyword evidence="1" id="KW-0812">Transmembrane</keyword>
<sequence length="63" mass="7038">MGKILIGIGVTLVILGLLWQYIGKLPGNFMFKKGNVTFYFPLTLSIIASIVISVIFYIIGRFK</sequence>